<feature type="domain" description="ABC3 transporter permease C-terminal" evidence="7">
    <location>
        <begin position="256"/>
        <end position="366"/>
    </location>
</feature>
<evidence type="ECO:0000256" key="4">
    <source>
        <dbReference type="ARBA" id="ARBA00022989"/>
    </source>
</evidence>
<keyword evidence="4 6" id="KW-1133">Transmembrane helix</keyword>
<dbReference type="GO" id="GO:0005886">
    <property type="term" value="C:plasma membrane"/>
    <property type="evidence" value="ECO:0007669"/>
    <property type="project" value="UniProtKB-SubCell"/>
</dbReference>
<organism evidence="8 9">
    <name type="scientific">Saltatorellus ferox</name>
    <dbReference type="NCBI Taxonomy" id="2528018"/>
    <lineage>
        <taxon>Bacteria</taxon>
        <taxon>Pseudomonadati</taxon>
        <taxon>Planctomycetota</taxon>
        <taxon>Planctomycetia</taxon>
        <taxon>Planctomycetia incertae sedis</taxon>
        <taxon>Saltatorellus</taxon>
    </lineage>
</organism>
<feature type="domain" description="ABC3 transporter permease C-terminal" evidence="7">
    <location>
        <begin position="711"/>
        <end position="824"/>
    </location>
</feature>
<evidence type="ECO:0000313" key="8">
    <source>
        <dbReference type="EMBL" id="QDV09437.1"/>
    </source>
</evidence>
<feature type="transmembrane region" description="Helical" evidence="6">
    <location>
        <begin position="794"/>
        <end position="815"/>
    </location>
</feature>
<dbReference type="Proteomes" id="UP000320390">
    <property type="component" value="Chromosome"/>
</dbReference>
<feature type="transmembrane region" description="Helical" evidence="6">
    <location>
        <begin position="751"/>
        <end position="782"/>
    </location>
</feature>
<feature type="transmembrane region" description="Helical" evidence="6">
    <location>
        <begin position="390"/>
        <end position="409"/>
    </location>
</feature>
<keyword evidence="3 6" id="KW-0812">Transmembrane</keyword>
<comment type="subcellular location">
    <subcellularLocation>
        <location evidence="1">Cell membrane</location>
        <topology evidence="1">Multi-pass membrane protein</topology>
    </subcellularLocation>
</comment>
<feature type="transmembrane region" description="Helical" evidence="6">
    <location>
        <begin position="706"/>
        <end position="730"/>
    </location>
</feature>
<reference evidence="8 9" key="1">
    <citation type="submission" date="2019-02" db="EMBL/GenBank/DDBJ databases">
        <title>Deep-cultivation of Planctomycetes and their phenomic and genomic characterization uncovers novel biology.</title>
        <authorList>
            <person name="Wiegand S."/>
            <person name="Jogler M."/>
            <person name="Boedeker C."/>
            <person name="Pinto D."/>
            <person name="Vollmers J."/>
            <person name="Rivas-Marin E."/>
            <person name="Kohn T."/>
            <person name="Peeters S.H."/>
            <person name="Heuer A."/>
            <person name="Rast P."/>
            <person name="Oberbeckmann S."/>
            <person name="Bunk B."/>
            <person name="Jeske O."/>
            <person name="Meyerdierks A."/>
            <person name="Storesund J.E."/>
            <person name="Kallscheuer N."/>
            <person name="Luecker S."/>
            <person name="Lage O.M."/>
            <person name="Pohl T."/>
            <person name="Merkel B.J."/>
            <person name="Hornburger P."/>
            <person name="Mueller R.-W."/>
            <person name="Bruemmer F."/>
            <person name="Labrenz M."/>
            <person name="Spormann A.M."/>
            <person name="Op den Camp H."/>
            <person name="Overmann J."/>
            <person name="Amann R."/>
            <person name="Jetten M.S.M."/>
            <person name="Mascher T."/>
            <person name="Medema M.H."/>
            <person name="Devos D.P."/>
            <person name="Kaster A.-K."/>
            <person name="Ovreas L."/>
            <person name="Rohde M."/>
            <person name="Galperin M.Y."/>
            <person name="Jogler C."/>
        </authorList>
    </citation>
    <scope>NUCLEOTIDE SEQUENCE [LARGE SCALE GENOMIC DNA]</scope>
    <source>
        <strain evidence="8 9">Poly30</strain>
    </source>
</reference>
<dbReference type="InterPro" id="IPR038766">
    <property type="entry name" value="Membrane_comp_ABC_pdt"/>
</dbReference>
<feature type="transmembrane region" description="Helical" evidence="6">
    <location>
        <begin position="298"/>
        <end position="327"/>
    </location>
</feature>
<dbReference type="Pfam" id="PF02687">
    <property type="entry name" value="FtsX"/>
    <property type="match status" value="2"/>
</dbReference>
<name>A0A518EZC3_9BACT</name>
<dbReference type="InterPro" id="IPR003838">
    <property type="entry name" value="ABC3_permease_C"/>
</dbReference>
<feature type="transmembrane region" description="Helical" evidence="6">
    <location>
        <begin position="465"/>
        <end position="488"/>
    </location>
</feature>
<dbReference type="AlphaFoldDB" id="A0A518EZC3"/>
<feature type="transmembrane region" description="Helical" evidence="6">
    <location>
        <begin position="415"/>
        <end position="438"/>
    </location>
</feature>
<dbReference type="EMBL" id="CP036434">
    <property type="protein sequence ID" value="QDV09437.1"/>
    <property type="molecule type" value="Genomic_DNA"/>
</dbReference>
<gene>
    <name evidence="8" type="ORF">Poly30_49950</name>
</gene>
<evidence type="ECO:0000256" key="2">
    <source>
        <dbReference type="ARBA" id="ARBA00022475"/>
    </source>
</evidence>
<keyword evidence="8" id="KW-0067">ATP-binding</keyword>
<feature type="transmembrane region" description="Helical" evidence="6">
    <location>
        <begin position="347"/>
        <end position="370"/>
    </location>
</feature>
<dbReference type="PANTHER" id="PTHR30287:SF1">
    <property type="entry name" value="INNER MEMBRANE PROTEIN"/>
    <property type="match status" value="1"/>
</dbReference>
<evidence type="ECO:0000313" key="9">
    <source>
        <dbReference type="Proteomes" id="UP000320390"/>
    </source>
</evidence>
<dbReference type="GO" id="GO:0005524">
    <property type="term" value="F:ATP binding"/>
    <property type="evidence" value="ECO:0007669"/>
    <property type="project" value="UniProtKB-KW"/>
</dbReference>
<accession>A0A518EZC3</accession>
<evidence type="ECO:0000256" key="3">
    <source>
        <dbReference type="ARBA" id="ARBA00022692"/>
    </source>
</evidence>
<dbReference type="PANTHER" id="PTHR30287">
    <property type="entry name" value="MEMBRANE COMPONENT OF PREDICTED ABC SUPERFAMILY METABOLITE UPTAKE TRANSPORTER"/>
    <property type="match status" value="1"/>
</dbReference>
<proteinExistence type="predicted"/>
<sequence length="830" mass="86342">MRRESRGARGRLFFMTACLALGVAAVTGVAALVAAVDGAVSRDARSLLAADVSIESRRAFPEELGPALDAFGVAEIADVVEMGAMISAPESAREPVLAELKSATSGYPLFGEIVTDPAGVTPGGLAEDELIAAPELMAQMGVGVGGSVLIGGKPYRVAAELVDEPDRVDFAMTLGPRAFVSPGGLERTGLVQFGSRVNYKRQVKIKDAATPLDAARLVTTVRESLVDAPYLRFKTFDKPSPGLTRALDRIASYLGLVALLSLLLGGIGVAQVVRAWLGSRTPAIATLRSLGFRPREVFAAYFGHVLVLSLIGCVIGIAVGLSAPFVVRAFAPELMANGAGPLQWGAALRGLVLGLGTAAVFSLPPLTAVWRVSPARVLRAEASPLPAPKVVRVLSAVALIAGVFAFAFIQTREWLPSLAFTGGLGALVLLLSGAALMVSKLASNVPRRGLGFTLRHGVAALARPGAGVIGAAVALGLGTLVVLALGIVGSRLEQELVNGAPPDAPTVFLVDVQPDQWEGVQEIMASEGMINVDSTPVVMARLSAVAGTPVHELIDDGKRGRERWTLTREQRLTWAKDLPGGNTLVEGELWSDPDAAELSIEKGFAESLGVGLGDTVSFDVQGLPMTFKITSLREVDWASFRINFFLLVEPGMMEDAPGWRLAAGRIDPEREGALQAAVVQRYPNVSVLRIRPLLEKVASTLGRIALAVRLLGGFTVLVGIAILAGAVAATSLKRGGEAALLKSMGMTRRGVASLFAVEYGLLGLVSGAFGGLGALLLSWAFLRFGLQLPGLPSLTAIPIAAVGTAALAVTAGLAASSKPLRASPIETLRG</sequence>
<evidence type="ECO:0000259" key="7">
    <source>
        <dbReference type="Pfam" id="PF02687"/>
    </source>
</evidence>
<evidence type="ECO:0000256" key="5">
    <source>
        <dbReference type="ARBA" id="ARBA00023136"/>
    </source>
</evidence>
<keyword evidence="8" id="KW-0547">Nucleotide-binding</keyword>
<keyword evidence="2" id="KW-1003">Cell membrane</keyword>
<evidence type="ECO:0000256" key="1">
    <source>
        <dbReference type="ARBA" id="ARBA00004651"/>
    </source>
</evidence>
<protein>
    <submittedName>
        <fullName evidence="8">Macrolide transporter ATP-binding /permease protein</fullName>
    </submittedName>
</protein>
<keyword evidence="5 6" id="KW-0472">Membrane</keyword>
<feature type="transmembrane region" description="Helical" evidence="6">
    <location>
        <begin position="253"/>
        <end position="277"/>
    </location>
</feature>
<keyword evidence="9" id="KW-1185">Reference proteome</keyword>
<evidence type="ECO:0000256" key="6">
    <source>
        <dbReference type="SAM" id="Phobius"/>
    </source>
</evidence>